<protein>
    <submittedName>
        <fullName evidence="1">Uncharacterized protein</fullName>
    </submittedName>
</protein>
<evidence type="ECO:0000313" key="1">
    <source>
        <dbReference type="EMBL" id="PVZ67771.1"/>
    </source>
</evidence>
<dbReference type="Proteomes" id="UP000244906">
    <property type="component" value="Unassembled WGS sequence"/>
</dbReference>
<dbReference type="EMBL" id="QDDL01000006">
    <property type="protein sequence ID" value="PVZ67771.1"/>
    <property type="molecule type" value="Genomic_DNA"/>
</dbReference>
<name>A0A2V1GRZ3_9GAMM</name>
<comment type="caution">
    <text evidence="1">The sequence shown here is derived from an EMBL/GenBank/DDBJ whole genome shotgun (WGS) entry which is preliminary data.</text>
</comment>
<proteinExistence type="predicted"/>
<sequence length="229" mass="25965">MDDLRSGSDSINPEKLMLDSNYSLFHALGEKSLNNYWSVGYNPKDKVLVQDSGATCGIMLASGCDVDKYKKVVSKIATNKDFFDRALSYKQWYTEEKSLTEVPSEFHKGYKRVVVSIGLITSFIDVFDSSSYSDVSVALLKVVSNGVCRFFIFSKTKHKILFFDPLMGIISTDGHDDDDKSCRIRYSYAFITTIFSDYLYHDAVLGRDSRYSALLLRRDDAESANKFMP</sequence>
<gene>
    <name evidence="1" type="ORF">DC094_15170</name>
</gene>
<reference evidence="1 2" key="1">
    <citation type="submission" date="2018-04" db="EMBL/GenBank/DDBJ databases">
        <title>Thalassorhabdus spongiae gen. nov., sp. nov., isolated from a marine sponge in South-West Iceland.</title>
        <authorList>
            <person name="Knobloch S."/>
            <person name="Daussin A."/>
            <person name="Johannsson R."/>
            <person name="Marteinsson V.T."/>
        </authorList>
    </citation>
    <scope>NUCLEOTIDE SEQUENCE [LARGE SCALE GENOMIC DNA]</scope>
    <source>
        <strain evidence="1 2">Hp12</strain>
    </source>
</reference>
<keyword evidence="2" id="KW-1185">Reference proteome</keyword>
<dbReference type="RefSeq" id="WP_116687967.1">
    <property type="nucleotide sequence ID" value="NZ_CAWNYD010000006.1"/>
</dbReference>
<dbReference type="InterPro" id="IPR038306">
    <property type="entry name" value="CagS_sf"/>
</dbReference>
<dbReference type="AlphaFoldDB" id="A0A2V1GRZ3"/>
<organism evidence="1 2">
    <name type="scientific">Pelagibaculum spongiae</name>
    <dbReference type="NCBI Taxonomy" id="2080658"/>
    <lineage>
        <taxon>Bacteria</taxon>
        <taxon>Pseudomonadati</taxon>
        <taxon>Pseudomonadota</taxon>
        <taxon>Gammaproteobacteria</taxon>
        <taxon>Oceanospirillales</taxon>
        <taxon>Pelagibaculum</taxon>
    </lineage>
</organism>
<dbReference type="Gene3D" id="1.20.120.1140">
    <property type="entry name" value="CAG pathogenicity island protein 13, CagS"/>
    <property type="match status" value="1"/>
</dbReference>
<evidence type="ECO:0000313" key="2">
    <source>
        <dbReference type="Proteomes" id="UP000244906"/>
    </source>
</evidence>
<accession>A0A2V1GRZ3</accession>